<reference evidence="2 3" key="1">
    <citation type="submission" date="2019-02" db="EMBL/GenBank/DDBJ databases">
        <title>Deep-cultivation of Planctomycetes and their phenomic and genomic characterization uncovers novel biology.</title>
        <authorList>
            <person name="Wiegand S."/>
            <person name="Jogler M."/>
            <person name="Boedeker C."/>
            <person name="Pinto D."/>
            <person name="Vollmers J."/>
            <person name="Rivas-Marin E."/>
            <person name="Kohn T."/>
            <person name="Peeters S.H."/>
            <person name="Heuer A."/>
            <person name="Rast P."/>
            <person name="Oberbeckmann S."/>
            <person name="Bunk B."/>
            <person name="Jeske O."/>
            <person name="Meyerdierks A."/>
            <person name="Storesund J.E."/>
            <person name="Kallscheuer N."/>
            <person name="Luecker S."/>
            <person name="Lage O.M."/>
            <person name="Pohl T."/>
            <person name="Merkel B.J."/>
            <person name="Hornburger P."/>
            <person name="Mueller R.-W."/>
            <person name="Bruemmer F."/>
            <person name="Labrenz M."/>
            <person name="Spormann A.M."/>
            <person name="Op den Camp H."/>
            <person name="Overmann J."/>
            <person name="Amann R."/>
            <person name="Jetten M.S.M."/>
            <person name="Mascher T."/>
            <person name="Medema M.H."/>
            <person name="Devos D.P."/>
            <person name="Kaster A.-K."/>
            <person name="Ovreas L."/>
            <person name="Rohde M."/>
            <person name="Galperin M.Y."/>
            <person name="Jogler C."/>
        </authorList>
    </citation>
    <scope>NUCLEOTIDE SEQUENCE [LARGE SCALE GENOMIC DNA]</scope>
    <source>
        <strain evidence="2 3">Pla133</strain>
    </source>
</reference>
<evidence type="ECO:0000313" key="3">
    <source>
        <dbReference type="Proteomes" id="UP000316921"/>
    </source>
</evidence>
<keyword evidence="3" id="KW-1185">Reference proteome</keyword>
<keyword evidence="1" id="KW-1133">Transmembrane helix</keyword>
<keyword evidence="1" id="KW-0472">Membrane</keyword>
<feature type="transmembrane region" description="Helical" evidence="1">
    <location>
        <begin position="64"/>
        <end position="82"/>
    </location>
</feature>
<evidence type="ECO:0000256" key="1">
    <source>
        <dbReference type="SAM" id="Phobius"/>
    </source>
</evidence>
<accession>A0A518BQE7</accession>
<proteinExistence type="predicted"/>
<feature type="transmembrane region" description="Helical" evidence="1">
    <location>
        <begin position="36"/>
        <end position="52"/>
    </location>
</feature>
<evidence type="ECO:0000313" key="2">
    <source>
        <dbReference type="EMBL" id="QDU69189.1"/>
    </source>
</evidence>
<feature type="transmembrane region" description="Helical" evidence="1">
    <location>
        <begin position="94"/>
        <end position="116"/>
    </location>
</feature>
<dbReference type="AlphaFoldDB" id="A0A518BQE7"/>
<dbReference type="Proteomes" id="UP000316921">
    <property type="component" value="Chromosome"/>
</dbReference>
<gene>
    <name evidence="2" type="ORF">Pla133_43060</name>
</gene>
<feature type="transmembrane region" description="Helical" evidence="1">
    <location>
        <begin position="137"/>
        <end position="161"/>
    </location>
</feature>
<keyword evidence="1" id="KW-0812">Transmembrane</keyword>
<protein>
    <submittedName>
        <fullName evidence="2">Uncharacterized protein</fullName>
    </submittedName>
</protein>
<dbReference type="EMBL" id="CP036287">
    <property type="protein sequence ID" value="QDU69189.1"/>
    <property type="molecule type" value="Genomic_DNA"/>
</dbReference>
<dbReference type="KEGG" id="pbap:Pla133_43060"/>
<name>A0A518BQE7_9BACT</name>
<organism evidence="2 3">
    <name type="scientific">Engelhardtia mirabilis</name>
    <dbReference type="NCBI Taxonomy" id="2528011"/>
    <lineage>
        <taxon>Bacteria</taxon>
        <taxon>Pseudomonadati</taxon>
        <taxon>Planctomycetota</taxon>
        <taxon>Planctomycetia</taxon>
        <taxon>Planctomycetia incertae sedis</taxon>
        <taxon>Engelhardtia</taxon>
    </lineage>
</organism>
<sequence>MRAWGPLVAGSLLTLTLVGSARYAESALQSLAFPTGWLAVLCFGLLALGWTARNPDEDALRQRFGTQAVWTVFGLALLLVHMDSRAPSGPLGMALAAGVAALVLSLIVGWTLTLGVRDGGSRESLRRWHIGHLGLSFGLLALGVVHGVVLSAHGLLAYVVLGRES</sequence>